<evidence type="ECO:0000259" key="3">
    <source>
        <dbReference type="PROSITE" id="PS50209"/>
    </source>
</evidence>
<dbReference type="CDD" id="cd01671">
    <property type="entry name" value="CARD"/>
    <property type="match status" value="1"/>
</dbReference>
<proteinExistence type="predicted"/>
<keyword evidence="5" id="KW-1185">Reference proteome</keyword>
<dbReference type="GO" id="GO:0007165">
    <property type="term" value="P:signal transduction"/>
    <property type="evidence" value="ECO:0007669"/>
    <property type="project" value="InterPro"/>
</dbReference>
<dbReference type="EMBL" id="NHOQ01000749">
    <property type="protein sequence ID" value="PWA28669.1"/>
    <property type="molecule type" value="Genomic_DNA"/>
</dbReference>
<dbReference type="InterPro" id="IPR000488">
    <property type="entry name" value="Death_dom"/>
</dbReference>
<evidence type="ECO:0008006" key="6">
    <source>
        <dbReference type="Google" id="ProtNLM"/>
    </source>
</evidence>
<feature type="domain" description="Death" evidence="2">
    <location>
        <begin position="236"/>
        <end position="317"/>
    </location>
</feature>
<dbReference type="SUPFAM" id="SSF47986">
    <property type="entry name" value="DEATH domain"/>
    <property type="match status" value="2"/>
</dbReference>
<protein>
    <recommendedName>
        <fullName evidence="6">Death domain-containing protein</fullName>
    </recommendedName>
</protein>
<dbReference type="STRING" id="33528.ENSGAFP00000011369"/>
<gene>
    <name evidence="4" type="ORF">CCH79_00014848</name>
</gene>
<accession>A0A315VYY6</accession>
<evidence type="ECO:0000256" key="1">
    <source>
        <dbReference type="SAM" id="MobiDB-lite"/>
    </source>
</evidence>
<dbReference type="InterPro" id="IPR011029">
    <property type="entry name" value="DEATH-like_dom_sf"/>
</dbReference>
<organism evidence="4 5">
    <name type="scientific">Gambusia affinis</name>
    <name type="common">Western mosquitofish</name>
    <name type="synonym">Heterandria affinis</name>
    <dbReference type="NCBI Taxonomy" id="33528"/>
    <lineage>
        <taxon>Eukaryota</taxon>
        <taxon>Metazoa</taxon>
        <taxon>Chordata</taxon>
        <taxon>Craniata</taxon>
        <taxon>Vertebrata</taxon>
        <taxon>Euteleostomi</taxon>
        <taxon>Actinopterygii</taxon>
        <taxon>Neopterygii</taxon>
        <taxon>Teleostei</taxon>
        <taxon>Neoteleostei</taxon>
        <taxon>Acanthomorphata</taxon>
        <taxon>Ovalentaria</taxon>
        <taxon>Atherinomorphae</taxon>
        <taxon>Cyprinodontiformes</taxon>
        <taxon>Poeciliidae</taxon>
        <taxon>Poeciliinae</taxon>
        <taxon>Gambusia</taxon>
    </lineage>
</organism>
<sequence length="317" mass="35738">MLLEQSNSPQIAWLSNPPYSHSHGETHTHTNRQPSEYDSVSSVRREPAVQLSLSFAIRVSPVLCDAQESQGDDYEKFLHLDRGQLLRDMYKDSLSDKAQHKQQHSHTGAMAEEAADVVHLLKGQKATLIEILRADANFVVQSAHSRHLVTDQGYEKIQSCRVPSEKVQELLDHVICRGPKAAQGMLDLLKEKEMQETFPKLDLVKDLCVKTPLSVEESQDPVPAKKGLPKGCVMVTEKQLMIVAKGLGSSWREIGRLALGITNVILEQIEEEKRTFIERVFAMLNYWRNQKREEATAAYLHSLLSQKDLAVPPESIE</sequence>
<dbReference type="Pfam" id="PF00619">
    <property type="entry name" value="CARD"/>
    <property type="match status" value="1"/>
</dbReference>
<dbReference type="CDD" id="cd01670">
    <property type="entry name" value="Death"/>
    <property type="match status" value="1"/>
</dbReference>
<dbReference type="AlphaFoldDB" id="A0A315VYY6"/>
<dbReference type="PROSITE" id="PS50209">
    <property type="entry name" value="CARD"/>
    <property type="match status" value="1"/>
</dbReference>
<feature type="non-terminal residue" evidence="4">
    <location>
        <position position="317"/>
    </location>
</feature>
<dbReference type="InterPro" id="IPR001315">
    <property type="entry name" value="CARD"/>
</dbReference>
<feature type="compositionally biased region" description="Polar residues" evidence="1">
    <location>
        <begin position="1"/>
        <end position="10"/>
    </location>
</feature>
<feature type="region of interest" description="Disordered" evidence="1">
    <location>
        <begin position="1"/>
        <end position="43"/>
    </location>
</feature>
<dbReference type="Proteomes" id="UP000250572">
    <property type="component" value="Unassembled WGS sequence"/>
</dbReference>
<evidence type="ECO:0000313" key="5">
    <source>
        <dbReference type="Proteomes" id="UP000250572"/>
    </source>
</evidence>
<dbReference type="Pfam" id="PF00531">
    <property type="entry name" value="Death"/>
    <property type="match status" value="1"/>
</dbReference>
<feature type="domain" description="CARD" evidence="3">
    <location>
        <begin position="113"/>
        <end position="191"/>
    </location>
</feature>
<evidence type="ECO:0000313" key="4">
    <source>
        <dbReference type="EMBL" id="PWA28669.1"/>
    </source>
</evidence>
<reference evidence="4 5" key="1">
    <citation type="journal article" date="2018" name="G3 (Bethesda)">
        <title>A High-Quality Reference Genome for the Invasive Mosquitofish Gambusia affinis Using a Chicago Library.</title>
        <authorList>
            <person name="Hoffberg S.L."/>
            <person name="Troendle N.J."/>
            <person name="Glenn T.C."/>
            <person name="Mahmud O."/>
            <person name="Louha S."/>
            <person name="Chalopin D."/>
            <person name="Bennetzen J.L."/>
            <person name="Mauricio R."/>
        </authorList>
    </citation>
    <scope>NUCLEOTIDE SEQUENCE [LARGE SCALE GENOMIC DNA]</scope>
    <source>
        <strain evidence="4">NE01/NJP1002.9</strain>
        <tissue evidence="4">Muscle</tissue>
    </source>
</reference>
<dbReference type="PROSITE" id="PS50017">
    <property type="entry name" value="DEATH_DOMAIN"/>
    <property type="match status" value="1"/>
</dbReference>
<dbReference type="GO" id="GO:0042981">
    <property type="term" value="P:regulation of apoptotic process"/>
    <property type="evidence" value="ECO:0007669"/>
    <property type="project" value="InterPro"/>
</dbReference>
<evidence type="ECO:0000259" key="2">
    <source>
        <dbReference type="PROSITE" id="PS50017"/>
    </source>
</evidence>
<dbReference type="Gene3D" id="1.10.533.10">
    <property type="entry name" value="Death Domain, Fas"/>
    <property type="match status" value="2"/>
</dbReference>
<comment type="caution">
    <text evidence="4">The sequence shown here is derived from an EMBL/GenBank/DDBJ whole genome shotgun (WGS) entry which is preliminary data.</text>
</comment>
<feature type="compositionally biased region" description="Polar residues" evidence="1">
    <location>
        <begin position="31"/>
        <end position="42"/>
    </location>
</feature>
<name>A0A315VYY6_GAMAF</name>